<dbReference type="AlphaFoldDB" id="A0A8I2YM05"/>
<feature type="region of interest" description="Disordered" evidence="1">
    <location>
        <begin position="71"/>
        <end position="101"/>
    </location>
</feature>
<keyword evidence="4" id="KW-1185">Reference proteome</keyword>
<feature type="domain" description="DUF6830" evidence="2">
    <location>
        <begin position="121"/>
        <end position="277"/>
    </location>
</feature>
<organism evidence="3 4">
    <name type="scientific">Boletus reticuloceps</name>
    <dbReference type="NCBI Taxonomy" id="495285"/>
    <lineage>
        <taxon>Eukaryota</taxon>
        <taxon>Fungi</taxon>
        <taxon>Dikarya</taxon>
        <taxon>Basidiomycota</taxon>
        <taxon>Agaricomycotina</taxon>
        <taxon>Agaricomycetes</taxon>
        <taxon>Agaricomycetidae</taxon>
        <taxon>Boletales</taxon>
        <taxon>Boletineae</taxon>
        <taxon>Boletaceae</taxon>
        <taxon>Boletoideae</taxon>
        <taxon>Boletus</taxon>
    </lineage>
</organism>
<reference evidence="3" key="1">
    <citation type="submission" date="2021-03" db="EMBL/GenBank/DDBJ databases">
        <title>Evolutionary innovations through gain and loss of genes in the ectomycorrhizal Boletales.</title>
        <authorList>
            <person name="Wu G."/>
            <person name="Miyauchi S."/>
            <person name="Morin E."/>
            <person name="Yang Z.-L."/>
            <person name="Xu J."/>
            <person name="Martin F.M."/>
        </authorList>
    </citation>
    <scope>NUCLEOTIDE SEQUENCE</scope>
    <source>
        <strain evidence="3">BR01</strain>
    </source>
</reference>
<evidence type="ECO:0000259" key="2">
    <source>
        <dbReference type="Pfam" id="PF20722"/>
    </source>
</evidence>
<gene>
    <name evidence="3" type="ORF">JVT61DRAFT_4260</name>
</gene>
<evidence type="ECO:0000313" key="3">
    <source>
        <dbReference type="EMBL" id="KAG6374247.1"/>
    </source>
</evidence>
<protein>
    <recommendedName>
        <fullName evidence="2">DUF6830 domain-containing protein</fullName>
    </recommendedName>
</protein>
<name>A0A8I2YM05_9AGAM</name>
<dbReference type="InterPro" id="IPR049233">
    <property type="entry name" value="DUF6830"/>
</dbReference>
<dbReference type="OrthoDB" id="3232986at2759"/>
<evidence type="ECO:0000256" key="1">
    <source>
        <dbReference type="SAM" id="MobiDB-lite"/>
    </source>
</evidence>
<dbReference type="EMBL" id="JAGFBS010000018">
    <property type="protein sequence ID" value="KAG6374247.1"/>
    <property type="molecule type" value="Genomic_DNA"/>
</dbReference>
<feature type="compositionally biased region" description="Acidic residues" evidence="1">
    <location>
        <begin position="80"/>
        <end position="92"/>
    </location>
</feature>
<proteinExistence type="predicted"/>
<evidence type="ECO:0000313" key="4">
    <source>
        <dbReference type="Proteomes" id="UP000683000"/>
    </source>
</evidence>
<dbReference type="Proteomes" id="UP000683000">
    <property type="component" value="Unassembled WGS sequence"/>
</dbReference>
<dbReference type="Pfam" id="PF20722">
    <property type="entry name" value="DUF6830"/>
    <property type="match status" value="1"/>
</dbReference>
<accession>A0A8I2YM05</accession>
<sequence length="302" mass="33647">MQSVAPSISQLGAPVQWSADTTEHAHIEVVKDPAASTNYHNFNSQICRYLDRVEKCRAFEMATRLSSVLRTSPDNTQDIPDSEVDSAADDVDNPSAGDEFSEEHPTAVLNDIWAPKCPVPNLFAIAETLLAAVLGSIPYPICTFTSGSTTFHLNYDPSIKRIAIDQAAEMFNIPDLRPAIADYLGREGLAQNFHSFGGQRCAGADAHLPFSEIQVWYKVHLQQKLYHNRTSVGQIFTINAHPADRTWKYGRCDTAILNIDEHHEWPSSSLTGHAVVEVCLIMRPLSPRGRKILWDDRFLVYA</sequence>
<comment type="caution">
    <text evidence="3">The sequence shown here is derived from an EMBL/GenBank/DDBJ whole genome shotgun (WGS) entry which is preliminary data.</text>
</comment>